<evidence type="ECO:0000313" key="2">
    <source>
        <dbReference type="EMBL" id="QXJ19920.1"/>
    </source>
</evidence>
<dbReference type="EMBL" id="CP059572">
    <property type="protein sequence ID" value="QXJ19920.1"/>
    <property type="molecule type" value="Genomic_DNA"/>
</dbReference>
<sequence>MSEDFRPPWAVTLEAERTARGWGKWDMARQLYAAVGITNPTTAQVKSLARQITRWESGRHFPANWADAYGTAFGIEPDVLFPPQPMTKKSQGVPIGRVDRSPSADGGDDAVKRRALFELVTALGAGAALPTEALSTILSGLDEALAERADVDISHWQDSTWEYSRVIWVEPTGALVADLATDILALGRALRKETRWLARQELLRSSAEITAYMAQELSDMGHIRGARRCFQTAIRVADESQDRGLATWVRAYHAARAAWEGRDPAAVGRLLDDALESAGSTPSVGLATTLQTRAEVLADQGDADGAEKALAELRRVHIALPDQITVDHISPRGWPEDYLRFSESFVYSVLGDSVRAKASIDHALRLLPPERSGTRVNLRLMHALSLVHERETSDALESAVENMRSLPNSTARRRIGNEIIKALPDERARALPAARELRTLVAGV</sequence>
<dbReference type="RefSeq" id="WP_231332956.1">
    <property type="nucleotide sequence ID" value="NZ_CP059572.1"/>
</dbReference>
<dbReference type="InterPro" id="IPR011990">
    <property type="entry name" value="TPR-like_helical_dom_sf"/>
</dbReference>
<gene>
    <name evidence="2" type="ORF">AGRA3207_000531</name>
</gene>
<protein>
    <recommendedName>
        <fullName evidence="4">XRE family transcriptional regulator</fullName>
    </recommendedName>
</protein>
<evidence type="ECO:0000313" key="3">
    <source>
        <dbReference type="Proteomes" id="UP001049518"/>
    </source>
</evidence>
<keyword evidence="3" id="KW-1185">Reference proteome</keyword>
<proteinExistence type="predicted"/>
<reference evidence="2" key="1">
    <citation type="submission" date="2020-07" db="EMBL/GenBank/DDBJ databases">
        <authorList>
            <person name="Tarantini F.S."/>
            <person name="Hong K.W."/>
            <person name="Chan K.G."/>
        </authorList>
    </citation>
    <scope>NUCLEOTIDE SEQUENCE</scope>
    <source>
        <strain evidence="2">32-07</strain>
    </source>
</reference>
<dbReference type="Gene3D" id="1.25.40.10">
    <property type="entry name" value="Tetratricopeptide repeat domain"/>
    <property type="match status" value="1"/>
</dbReference>
<evidence type="ECO:0000256" key="1">
    <source>
        <dbReference type="SAM" id="MobiDB-lite"/>
    </source>
</evidence>
<dbReference type="Proteomes" id="UP001049518">
    <property type="component" value="Chromosome"/>
</dbReference>
<organism evidence="2 3">
    <name type="scientific">Actinomadura graeca</name>
    <dbReference type="NCBI Taxonomy" id="2750812"/>
    <lineage>
        <taxon>Bacteria</taxon>
        <taxon>Bacillati</taxon>
        <taxon>Actinomycetota</taxon>
        <taxon>Actinomycetes</taxon>
        <taxon>Streptosporangiales</taxon>
        <taxon>Thermomonosporaceae</taxon>
        <taxon>Actinomadura</taxon>
    </lineage>
</organism>
<dbReference type="SUPFAM" id="SSF48452">
    <property type="entry name" value="TPR-like"/>
    <property type="match status" value="1"/>
</dbReference>
<name>A0ABX8QN28_9ACTN</name>
<accession>A0ABX8QN28</accession>
<evidence type="ECO:0008006" key="4">
    <source>
        <dbReference type="Google" id="ProtNLM"/>
    </source>
</evidence>
<feature type="region of interest" description="Disordered" evidence="1">
    <location>
        <begin position="87"/>
        <end position="107"/>
    </location>
</feature>